<evidence type="ECO:0000256" key="1">
    <source>
        <dbReference type="SAM" id="MobiDB-lite"/>
    </source>
</evidence>
<feature type="region of interest" description="Disordered" evidence="1">
    <location>
        <begin position="17"/>
        <end position="47"/>
    </location>
</feature>
<keyword evidence="3" id="KW-1185">Reference proteome</keyword>
<comment type="caution">
    <text evidence="2">The sequence shown here is derived from an EMBL/GenBank/DDBJ whole genome shotgun (WGS) entry which is preliminary data.</text>
</comment>
<feature type="region of interest" description="Disordered" evidence="1">
    <location>
        <begin position="440"/>
        <end position="460"/>
    </location>
</feature>
<feature type="region of interest" description="Disordered" evidence="1">
    <location>
        <begin position="112"/>
        <end position="131"/>
    </location>
</feature>
<feature type="compositionally biased region" description="Basic and acidic residues" evidence="1">
    <location>
        <begin position="112"/>
        <end position="130"/>
    </location>
</feature>
<protein>
    <submittedName>
        <fullName evidence="2">Uncharacterized protein</fullName>
    </submittedName>
</protein>
<name>A0ABD3RFN1_9STRA</name>
<proteinExistence type="predicted"/>
<dbReference type="EMBL" id="JALLPB020000230">
    <property type="protein sequence ID" value="KAL3811850.1"/>
    <property type="molecule type" value="Genomic_DNA"/>
</dbReference>
<organism evidence="2 3">
    <name type="scientific">Cyclostephanos tholiformis</name>
    <dbReference type="NCBI Taxonomy" id="382380"/>
    <lineage>
        <taxon>Eukaryota</taxon>
        <taxon>Sar</taxon>
        <taxon>Stramenopiles</taxon>
        <taxon>Ochrophyta</taxon>
        <taxon>Bacillariophyta</taxon>
        <taxon>Coscinodiscophyceae</taxon>
        <taxon>Thalassiosirophycidae</taxon>
        <taxon>Stephanodiscales</taxon>
        <taxon>Stephanodiscaceae</taxon>
        <taxon>Cyclostephanos</taxon>
    </lineage>
</organism>
<evidence type="ECO:0000313" key="2">
    <source>
        <dbReference type="EMBL" id="KAL3811850.1"/>
    </source>
</evidence>
<dbReference type="Proteomes" id="UP001530377">
    <property type="component" value="Unassembled WGS sequence"/>
</dbReference>
<reference evidence="2 3" key="1">
    <citation type="submission" date="2024-10" db="EMBL/GenBank/DDBJ databases">
        <title>Updated reference genomes for cyclostephanoid diatoms.</title>
        <authorList>
            <person name="Roberts W.R."/>
            <person name="Alverson A.J."/>
        </authorList>
    </citation>
    <scope>NUCLEOTIDE SEQUENCE [LARGE SCALE GENOMIC DNA]</scope>
    <source>
        <strain evidence="2 3">AJA228-03</strain>
    </source>
</reference>
<accession>A0ABD3RFN1</accession>
<gene>
    <name evidence="2" type="ORF">ACHAXA_009209</name>
</gene>
<evidence type="ECO:0000313" key="3">
    <source>
        <dbReference type="Proteomes" id="UP001530377"/>
    </source>
</evidence>
<sequence>MPSARVKARSAIARLLSKKGVGASTMATSPPPPPCGDGNNDPPLESTDDRAFMATINAAAAEKARDVIRNGGTQAKAIAAAKEVARAMLSHTKTKADGGGGDGSNGIVEARDAASSDKPEIAQDMTRDPHSSMPVSYIVEESETVSVLTTPKQEEMIFHRKSNSWNNLGISDYIFRIVTKFVDAIDENIFLPFQSLNESCSSESQQSFVSVPERSNRIGVLIENNYYEDLTRGIEYNPDWRVDVPDTVVASACHVDTNLNHGRMQPPTPPPQQQQVCLLKQMCHPHSGVAKQPSRGHLPPLSPVMLQKKQTLLSHSPRYNYQTNLNSSGNADQRLNPSYARSSVTLDQEQRQIHHYPLVPISRDSSQQISACLSVESIDETEDRYAGMKQDDVDMRDVTTLVNSDAPRPTLGEMADTNRNVVIGMQGLQRIAHNSDIRNNKTDHTVMTGRRPPPPAPKMMSEIPIVCSQRNDVLRMKQREDQIRRQHHQMDPYPTSTVTLTNLDKYSEHHAMVAHQSSPNMMMDEAGSPYNDIHHAMYQRQQSQLHQKGQQSMQAFGQNQSQTQAQAQVALPLNYNNGAIKHCNKSDRVPTRTMLV</sequence>
<dbReference type="AlphaFoldDB" id="A0ABD3RFN1"/>